<dbReference type="Proteomes" id="UP000011571">
    <property type="component" value="Unassembled WGS sequence"/>
</dbReference>
<evidence type="ECO:0000313" key="5">
    <source>
        <dbReference type="EMBL" id="ELZ79870.1"/>
    </source>
</evidence>
<feature type="compositionally biased region" description="Low complexity" evidence="1">
    <location>
        <begin position="359"/>
        <end position="382"/>
    </location>
</feature>
<feature type="compositionally biased region" description="Polar residues" evidence="1">
    <location>
        <begin position="283"/>
        <end position="295"/>
    </location>
</feature>
<evidence type="ECO:0000259" key="2">
    <source>
        <dbReference type="Pfam" id="PF26270"/>
    </source>
</evidence>
<dbReference type="Pfam" id="PF26271">
    <property type="entry name" value="DUF8073_M"/>
    <property type="match status" value="1"/>
</dbReference>
<evidence type="ECO:0000313" key="6">
    <source>
        <dbReference type="Proteomes" id="UP000011571"/>
    </source>
</evidence>
<dbReference type="Pfam" id="PF26272">
    <property type="entry name" value="DUF8073_N"/>
    <property type="match status" value="1"/>
</dbReference>
<keyword evidence="6" id="KW-1185">Reference proteome</keyword>
<feature type="domain" description="DUF8073" evidence="4">
    <location>
        <begin position="4"/>
        <end position="102"/>
    </location>
</feature>
<reference evidence="5 6" key="1">
    <citation type="journal article" date="2014" name="PLoS Genet.">
        <title>Phylogenetically driven sequencing of extremely halophilic archaea reveals strategies for static and dynamic osmo-response.</title>
        <authorList>
            <person name="Becker E.A."/>
            <person name="Seitzer P.M."/>
            <person name="Tritt A."/>
            <person name="Larsen D."/>
            <person name="Krusor M."/>
            <person name="Yao A.I."/>
            <person name="Wu D."/>
            <person name="Madern D."/>
            <person name="Eisen J.A."/>
            <person name="Darling A.E."/>
            <person name="Facciotti M.T."/>
        </authorList>
    </citation>
    <scope>NUCLEOTIDE SEQUENCE [LARGE SCALE GENOMIC DNA]</scope>
    <source>
        <strain evidence="6">ATCC 33959 / DSM 4427 / JCM 8863 / NBRC 102184 / NCIMB 2188 / Ma 2.38</strain>
    </source>
</reference>
<evidence type="ECO:0000259" key="4">
    <source>
        <dbReference type="Pfam" id="PF26272"/>
    </source>
</evidence>
<dbReference type="InterPro" id="IPR058809">
    <property type="entry name" value="DUF8073_M"/>
</dbReference>
<feature type="compositionally biased region" description="Polar residues" evidence="1">
    <location>
        <begin position="236"/>
        <end position="245"/>
    </location>
</feature>
<comment type="caution">
    <text evidence="5">The sequence shown here is derived from an EMBL/GenBank/DDBJ whole genome shotgun (WGS) entry which is preliminary data.</text>
</comment>
<dbReference type="InterPro" id="IPR058811">
    <property type="entry name" value="DUF8073_N"/>
</dbReference>
<protein>
    <submittedName>
        <fullName evidence="5">Uncharacterized protein</fullName>
    </submittedName>
</protein>
<dbReference type="Pfam" id="PF26270">
    <property type="entry name" value="DUF8073_C"/>
    <property type="match status" value="1"/>
</dbReference>
<dbReference type="InterPro" id="IPR058810">
    <property type="entry name" value="DUF8073_C"/>
</dbReference>
<feature type="domain" description="DUF8073" evidence="3">
    <location>
        <begin position="208"/>
        <end position="248"/>
    </location>
</feature>
<feature type="domain" description="DUF8073" evidence="2">
    <location>
        <begin position="398"/>
        <end position="461"/>
    </location>
</feature>
<sequence length="467" mass="48271">MVRNVRELTAVLEQFSEATAEIHGIELASGDEPREDGTAASVTVEYDLASACAVDPDRLSVSSPAASIADGRLRLELDVALAPPATEDAGQESVSAEHAGTDGDPEPADAPVARADGSGARGSTGSAPVASVVSPPTMEFAVPTTRDEPSEDDQPTPVSTDDPIGAETETDANTDTETSPDTEADADTGTKTETSATAATDADSVPAHHDPVRLREAYEACETFKEMTDALGVDVTPQTVRNQMIQRGIHEPESYGASTEPAASTESTEPGDEPRQPEPSVSVEDSTSGTDQSPPVGTEDTDDAAVERDTPDDAETDANDESTSVSESKPDPTSGPNPTSGPDPKSESESDSETDPATDTEPVAAETDETSTTAEDASTATELPPLPASVSSLDCSTEDVCAAVAGAKTLYEVERRLGLDRAEVRELLTALDLLDLVTGRMARRDQSAASPADVRMRVCAALGGEGA</sequence>
<dbReference type="PATRIC" id="fig|1227459.3.peg.2300"/>
<feature type="region of interest" description="Disordered" evidence="1">
    <location>
        <begin position="228"/>
        <end position="392"/>
    </location>
</feature>
<feature type="compositionally biased region" description="Low complexity" evidence="1">
    <location>
        <begin position="187"/>
        <end position="203"/>
    </location>
</feature>
<accession>M0H5U1</accession>
<organism evidence="5 6">
    <name type="scientific">Haloferax gibbonsii (strain ATCC 33959 / DSM 4427 / JCM 8863 / NBRC 102184 / NCIMB 2188 / Ma 2.38)</name>
    <dbReference type="NCBI Taxonomy" id="1227459"/>
    <lineage>
        <taxon>Archaea</taxon>
        <taxon>Methanobacteriati</taxon>
        <taxon>Methanobacteriota</taxon>
        <taxon>Stenosarchaea group</taxon>
        <taxon>Halobacteria</taxon>
        <taxon>Halobacteriales</taxon>
        <taxon>Haloferacaceae</taxon>
        <taxon>Haloferax</taxon>
    </lineage>
</organism>
<evidence type="ECO:0000259" key="3">
    <source>
        <dbReference type="Pfam" id="PF26271"/>
    </source>
</evidence>
<dbReference type="AlphaFoldDB" id="M0H5U1"/>
<feature type="region of interest" description="Disordered" evidence="1">
    <location>
        <begin position="84"/>
        <end position="214"/>
    </location>
</feature>
<dbReference type="EMBL" id="AOLJ01000018">
    <property type="protein sequence ID" value="ELZ79870.1"/>
    <property type="molecule type" value="Genomic_DNA"/>
</dbReference>
<name>M0H5U1_HALGM</name>
<feature type="compositionally biased region" description="Acidic residues" evidence="1">
    <location>
        <begin position="349"/>
        <end position="358"/>
    </location>
</feature>
<feature type="compositionally biased region" description="Acidic residues" evidence="1">
    <location>
        <begin position="168"/>
        <end position="186"/>
    </location>
</feature>
<gene>
    <name evidence="5" type="ORF">C454_11723</name>
</gene>
<evidence type="ECO:0000256" key="1">
    <source>
        <dbReference type="SAM" id="MobiDB-lite"/>
    </source>
</evidence>
<proteinExistence type="predicted"/>